<comment type="caution">
    <text evidence="1">The sequence shown here is derived from an EMBL/GenBank/DDBJ whole genome shotgun (WGS) entry which is preliminary data.</text>
</comment>
<dbReference type="Proteomes" id="UP001283361">
    <property type="component" value="Unassembled WGS sequence"/>
</dbReference>
<evidence type="ECO:0000313" key="1">
    <source>
        <dbReference type="EMBL" id="KAK3798263.1"/>
    </source>
</evidence>
<reference evidence="1" key="1">
    <citation type="journal article" date="2023" name="G3 (Bethesda)">
        <title>A reference genome for the long-term kleptoplast-retaining sea slug Elysia crispata morphotype clarki.</title>
        <authorList>
            <person name="Eastman K.E."/>
            <person name="Pendleton A.L."/>
            <person name="Shaikh M.A."/>
            <person name="Suttiyut T."/>
            <person name="Ogas R."/>
            <person name="Tomko P."/>
            <person name="Gavelis G."/>
            <person name="Widhalm J.R."/>
            <person name="Wisecaver J.H."/>
        </authorList>
    </citation>
    <scope>NUCLEOTIDE SEQUENCE</scope>
    <source>
        <strain evidence="1">ECLA1</strain>
    </source>
</reference>
<name>A0AAE1B246_9GAST</name>
<proteinExistence type="predicted"/>
<evidence type="ECO:0000313" key="2">
    <source>
        <dbReference type="Proteomes" id="UP001283361"/>
    </source>
</evidence>
<accession>A0AAE1B246</accession>
<organism evidence="1 2">
    <name type="scientific">Elysia crispata</name>
    <name type="common">lettuce slug</name>
    <dbReference type="NCBI Taxonomy" id="231223"/>
    <lineage>
        <taxon>Eukaryota</taxon>
        <taxon>Metazoa</taxon>
        <taxon>Spiralia</taxon>
        <taxon>Lophotrochozoa</taxon>
        <taxon>Mollusca</taxon>
        <taxon>Gastropoda</taxon>
        <taxon>Heterobranchia</taxon>
        <taxon>Euthyneura</taxon>
        <taxon>Panpulmonata</taxon>
        <taxon>Sacoglossa</taxon>
        <taxon>Placobranchoidea</taxon>
        <taxon>Plakobranchidae</taxon>
        <taxon>Elysia</taxon>
    </lineage>
</organism>
<keyword evidence="2" id="KW-1185">Reference proteome</keyword>
<sequence>MAVCSTPGPTWFDIPGLIPTGHGSGTKSTPDYRPGGACAGRNLWCFMEALMDLPLVLSAIASDAAFMYNEVETLALSYLWKDQ</sequence>
<dbReference type="EMBL" id="JAWDGP010000700">
    <property type="protein sequence ID" value="KAK3798263.1"/>
    <property type="molecule type" value="Genomic_DNA"/>
</dbReference>
<gene>
    <name evidence="1" type="ORF">RRG08_017178</name>
</gene>
<protein>
    <submittedName>
        <fullName evidence="1">Uncharacterized protein</fullName>
    </submittedName>
</protein>
<dbReference type="AlphaFoldDB" id="A0AAE1B246"/>